<comment type="catalytic activity">
    <reaction evidence="19 20">
        <text>ATP + H2O = ADP + phosphate + H(+)</text>
        <dbReference type="Rhea" id="RHEA:13065"/>
        <dbReference type="ChEBI" id="CHEBI:15377"/>
        <dbReference type="ChEBI" id="CHEBI:15378"/>
        <dbReference type="ChEBI" id="CHEBI:30616"/>
        <dbReference type="ChEBI" id="CHEBI:43474"/>
        <dbReference type="ChEBI" id="CHEBI:456216"/>
        <dbReference type="EC" id="3.6.4.12"/>
    </reaction>
</comment>
<evidence type="ECO:0000256" key="14">
    <source>
        <dbReference type="ARBA" id="ARBA00023014"/>
    </source>
</evidence>
<dbReference type="InterPro" id="IPR047187">
    <property type="entry name" value="SF1_C_Upf1"/>
</dbReference>
<dbReference type="EC" id="3.6.4.12" evidence="20"/>
<dbReference type="CDD" id="cd18808">
    <property type="entry name" value="SF1_C_Upf1"/>
    <property type="match status" value="1"/>
</dbReference>
<comment type="subcellular location">
    <subcellularLocation>
        <location evidence="20">Nucleus</location>
    </subcellularLocation>
    <subcellularLocation>
        <location evidence="20">Chromosome</location>
    </subcellularLocation>
</comment>
<dbReference type="RefSeq" id="XP_025340842.1">
    <property type="nucleotide sequence ID" value="XM_025485377.1"/>
</dbReference>
<feature type="region of interest" description="Disordered" evidence="21">
    <location>
        <begin position="210"/>
        <end position="229"/>
    </location>
</feature>
<dbReference type="PANTHER" id="PTHR10887:SF433">
    <property type="entry name" value="DNA REPLICATION ATP-DEPENDENT HELICASE_NUCLEASE DNA2"/>
    <property type="match status" value="1"/>
</dbReference>
<keyword evidence="8" id="KW-0255">Endonuclease</keyword>
<evidence type="ECO:0000256" key="9">
    <source>
        <dbReference type="ARBA" id="ARBA00022763"/>
    </source>
</evidence>
<keyword evidence="13 20" id="KW-0408">Iron</keyword>
<dbReference type="Gene3D" id="3.40.50.300">
    <property type="entry name" value="P-loop containing nucleotide triphosphate hydrolases"/>
    <property type="match status" value="3"/>
</dbReference>
<feature type="region of interest" description="Disordered" evidence="21">
    <location>
        <begin position="265"/>
        <end position="316"/>
    </location>
</feature>
<feature type="region of interest" description="Disordered" evidence="21">
    <location>
        <begin position="1"/>
        <end position="92"/>
    </location>
</feature>
<keyword evidence="12 20" id="KW-0067">ATP-binding</keyword>
<keyword evidence="9 20" id="KW-0227">DNA damage</keyword>
<evidence type="ECO:0000256" key="12">
    <source>
        <dbReference type="ARBA" id="ARBA00022840"/>
    </source>
</evidence>
<dbReference type="VEuPathDB" id="FungiDB:CXQ85_001679"/>
<dbReference type="Pfam" id="PF13087">
    <property type="entry name" value="AAA_12"/>
    <property type="match status" value="1"/>
</dbReference>
<comment type="caution">
    <text evidence="25">The sequence shown here is derived from an EMBL/GenBank/DDBJ whole genome shotgun (WGS) entry which is preliminary data.</text>
</comment>
<feature type="domain" description="DNA2/NAM7 helicase helicase" evidence="23">
    <location>
        <begin position="979"/>
        <end position="1040"/>
    </location>
</feature>
<dbReference type="EC" id="3.1.-.-" evidence="20"/>
<feature type="compositionally biased region" description="Polar residues" evidence="21">
    <location>
        <begin position="210"/>
        <end position="225"/>
    </location>
</feature>
<keyword evidence="11 20" id="KW-0347">Helicase</keyword>
<dbReference type="GO" id="GO:0033567">
    <property type="term" value="P:DNA replication, Okazaki fragment processing"/>
    <property type="evidence" value="ECO:0007669"/>
    <property type="project" value="UniProtKB-UniRule"/>
</dbReference>
<dbReference type="OrthoDB" id="6513042at2759"/>
<dbReference type="GO" id="GO:0005634">
    <property type="term" value="C:nucleus"/>
    <property type="evidence" value="ECO:0007669"/>
    <property type="project" value="UniProtKB-SubCell"/>
</dbReference>
<keyword evidence="15 20" id="KW-0238">DNA-binding</keyword>
<proteinExistence type="inferred from homology"/>
<dbReference type="GO" id="GO:0071932">
    <property type="term" value="P:replication fork reversal"/>
    <property type="evidence" value="ECO:0007669"/>
    <property type="project" value="TreeGrafter"/>
</dbReference>
<dbReference type="Pfam" id="PF08696">
    <property type="entry name" value="Dna2"/>
    <property type="match status" value="1"/>
</dbReference>
<dbReference type="GO" id="GO:0005694">
    <property type="term" value="C:chromosome"/>
    <property type="evidence" value="ECO:0007669"/>
    <property type="project" value="UniProtKB-SubCell"/>
</dbReference>
<dbReference type="InterPro" id="IPR014808">
    <property type="entry name" value="DNA_replication_fac_Dna2_N"/>
</dbReference>
<keyword evidence="10 20" id="KW-0378">Hydrolase</keyword>
<dbReference type="SUPFAM" id="SSF52540">
    <property type="entry name" value="P-loop containing nucleoside triphosphate hydrolases"/>
    <property type="match status" value="1"/>
</dbReference>
<evidence type="ECO:0000259" key="24">
    <source>
        <dbReference type="Pfam" id="PF13087"/>
    </source>
</evidence>
<evidence type="ECO:0000256" key="7">
    <source>
        <dbReference type="ARBA" id="ARBA00022741"/>
    </source>
</evidence>
<evidence type="ECO:0000256" key="20">
    <source>
        <dbReference type="RuleBase" id="RU367041"/>
    </source>
</evidence>
<dbReference type="GO" id="GO:0003677">
    <property type="term" value="F:DNA binding"/>
    <property type="evidence" value="ECO:0007669"/>
    <property type="project" value="UniProtKB-UniRule"/>
</dbReference>
<dbReference type="GO" id="GO:0016887">
    <property type="term" value="F:ATP hydrolysis activity"/>
    <property type="evidence" value="ECO:0007669"/>
    <property type="project" value="RHEA"/>
</dbReference>
<dbReference type="InterPro" id="IPR045055">
    <property type="entry name" value="DNA2/NAM7-like"/>
</dbReference>
<dbReference type="GO" id="GO:0006281">
    <property type="term" value="P:DNA repair"/>
    <property type="evidence" value="ECO:0007669"/>
    <property type="project" value="UniProtKB-KW"/>
</dbReference>
<feature type="domain" description="DNA2/NAM7 helicase helicase" evidence="23">
    <location>
        <begin position="870"/>
        <end position="956"/>
    </location>
</feature>
<keyword evidence="14 20" id="KW-0411">Iron-sulfur</keyword>
<dbReference type="PANTHER" id="PTHR10887">
    <property type="entry name" value="DNA2/NAM7 HELICASE FAMILY"/>
    <property type="match status" value="1"/>
</dbReference>
<evidence type="ECO:0000256" key="8">
    <source>
        <dbReference type="ARBA" id="ARBA00022759"/>
    </source>
</evidence>
<dbReference type="Pfam" id="PF13086">
    <property type="entry name" value="AAA_11"/>
    <property type="match status" value="2"/>
</dbReference>
<sequence>MDKRPHQSNLPSGGSDPKRLKPRKTTYFFQPQNTLSYNPKKRPEDDRTANGATETPKKASGSSFEVPERPAVLNIKGLPEQSSDDSFEGVRWRGGVSPRRQVDTKCILSSPLRGSERTKTRADDTDGVNTATLNNEVTDSVLSKYGLGFESVLSQTPQVQAQSSSKQAYISISPTLSRSKSFDPKSIASVTDTFSTPSLSRLNTWIDRFATNSGRSSPETTSIKDTSAKEMIDAKEDTDDEDPFSDDDSVLATLNVQQFSTAVATQQRLQDNKNEDENGDSFENKTLEESDPFSDDINIEELEKKTTTTQDNKNSSKEEMMLQKLLASNLHTEDVIGAKMSFSRSDFVRYQIVSVLHGSFTVSNFKKKQIILTVKDRDNAESKIIVRGDSAELSLAKDDIIHIILTSPDTPRLVDNAHNLLIWNPDVLVTSTVVADQLFCPRKTVIMKRFKFPGEATMPLLIGTIVHEIFQTCFLAEKFDQAFLEELLENEIRGRLIEIYTLGDVVSDLKNKIREHLPRKRVVPMFGMKGNVDVTLKANLQGGHSSSQVLLPMEIKTSGQYLSHQAQAALYSLLFKDRYNFDISSFLLVYTSDEGSTKKHDISVPDLKSLVHLRNQISLFLKSGQKELPDLMRQQKCDKCMIQQACMTINHMTEDGTAEDSGLNEGVYEELTRHLEGKPHYASYYKYWNELLTQEEQFLDKFNRDLWVYTAQEREAEQGKAISDLIISSQKNSRDDGLLYYTFITKHDKVVISDDQGRFALAQGFVQEVWPDSITISSRRRIIPTSSKTDKFHRANVLKSSQTHSQADVSTVVFRLDKDEMFYGMGVARFNVLNLFLESGDARRRKLIVDSTPPKFLDSCQPFEGQGTEFNEDQERAIQKVLKSEDYSLILGMPGTGKTTVIAHLIKMLSNQGKTVLLSSYTNSAVDNILLKMKDLGVDFLRIGNPSRVHPEIKQYVPGSKDCPVECFDDFELVYRGPSVVAATCLSIRDFAFNIRDHFDYCIIDESSQVSLPLSLGPLAFCDKFVLVGDHYQLPPLVISSNPEVKSGLSRSLFQTLAEDHPESVSELTYQYRMCEDIMYLSNALIYDGRLKCGSTEVACQSLTLPNKDGLLTGLKNEVAPKNDWLKHALNEDTKCLFLNHDPLNAYETVTGENVTNLTEVALIRETVEGLCASGVKEKSIGVMTLYRSQLKVLTNAFKHRPSLEILTADRFQGRDKDCIIISLVRSNKERKAGDLVKDWRRMNVALTRARSKLLVFGSISTLSNTATICDFIKLFKQKGWVTHLPQNATKMYDFDVGNRTGSENKTEKKSKVKKLGSKTLEKHPVARDILQDMNVNVCRG</sequence>
<dbReference type="InterPro" id="IPR027417">
    <property type="entry name" value="P-loop_NTPase"/>
</dbReference>
<evidence type="ECO:0000259" key="23">
    <source>
        <dbReference type="Pfam" id="PF13086"/>
    </source>
</evidence>
<dbReference type="InterPro" id="IPR041679">
    <property type="entry name" value="DNA2/NAM7-like_C"/>
</dbReference>
<organism evidence="25 26">
    <name type="scientific">Candidozyma haemuli</name>
    <dbReference type="NCBI Taxonomy" id="45357"/>
    <lineage>
        <taxon>Eukaryota</taxon>
        <taxon>Fungi</taxon>
        <taxon>Dikarya</taxon>
        <taxon>Ascomycota</taxon>
        <taxon>Saccharomycotina</taxon>
        <taxon>Pichiomycetes</taxon>
        <taxon>Metschnikowiaceae</taxon>
        <taxon>Candidozyma</taxon>
    </lineage>
</organism>
<evidence type="ECO:0000256" key="6">
    <source>
        <dbReference type="ARBA" id="ARBA00022723"/>
    </source>
</evidence>
<keyword evidence="20" id="KW-0158">Chromosome</keyword>
<keyword evidence="18 20" id="KW-0511">Multifunctional enzyme</keyword>
<keyword evidence="5 20" id="KW-0540">Nuclease</keyword>
<feature type="domain" description="DNA2/NAM7 helicase-like C-terminal" evidence="24">
    <location>
        <begin position="1049"/>
        <end position="1259"/>
    </location>
</feature>
<dbReference type="GO" id="GO:0005524">
    <property type="term" value="F:ATP binding"/>
    <property type="evidence" value="ECO:0007669"/>
    <property type="project" value="UniProtKB-UniRule"/>
</dbReference>
<keyword evidence="16 20" id="KW-0234">DNA repair</keyword>
<dbReference type="GO" id="GO:0051539">
    <property type="term" value="F:4 iron, 4 sulfur cluster binding"/>
    <property type="evidence" value="ECO:0007669"/>
    <property type="project" value="UniProtKB-UniRule"/>
</dbReference>
<dbReference type="FunFam" id="3.40.50.300:FF:000789">
    <property type="entry name" value="DNA replication ATP-dependent helicase/nuclease DNA2"/>
    <property type="match status" value="1"/>
</dbReference>
<keyword evidence="4 20" id="KW-0235">DNA replication</keyword>
<reference evidence="25 26" key="1">
    <citation type="submission" date="2017-12" db="EMBL/GenBank/DDBJ databases">
        <title>Genome Sequence of a Multidrug-Resistant Candida haemulonii Isolate from a Patient with Chronic Leg Ulcers in Israel.</title>
        <authorList>
            <person name="Chow N.A."/>
            <person name="Gade L."/>
            <person name="Batra D."/>
            <person name="Rowe L.A."/>
            <person name="Ben-Ami R."/>
            <person name="Loparev V.N."/>
            <person name="Litvintseva A.P."/>
        </authorList>
    </citation>
    <scope>NUCLEOTIDE SEQUENCE [LARGE SCALE GENOMIC DNA]</scope>
    <source>
        <strain evidence="25 26">B11899</strain>
    </source>
</reference>
<dbReference type="EMBL" id="PKFO01000003">
    <property type="protein sequence ID" value="PVH19902.1"/>
    <property type="molecule type" value="Genomic_DNA"/>
</dbReference>
<keyword evidence="7 20" id="KW-0547">Nucleotide-binding</keyword>
<feature type="compositionally biased region" description="Basic and acidic residues" evidence="21">
    <location>
        <begin position="270"/>
        <end position="288"/>
    </location>
</feature>
<accession>A0A2V1AQ82</accession>
<evidence type="ECO:0000256" key="16">
    <source>
        <dbReference type="ARBA" id="ARBA00023204"/>
    </source>
</evidence>
<evidence type="ECO:0000256" key="4">
    <source>
        <dbReference type="ARBA" id="ARBA00022705"/>
    </source>
</evidence>
<evidence type="ECO:0000256" key="5">
    <source>
        <dbReference type="ARBA" id="ARBA00022722"/>
    </source>
</evidence>
<evidence type="ECO:0000313" key="25">
    <source>
        <dbReference type="EMBL" id="PVH19902.1"/>
    </source>
</evidence>
<feature type="domain" description="DNA replication factor Dna2 N-terminal" evidence="22">
    <location>
        <begin position="376"/>
        <end position="518"/>
    </location>
</feature>
<dbReference type="InterPro" id="IPR026851">
    <property type="entry name" value="Dna2/JHS1_DEXXQ-box"/>
</dbReference>
<keyword evidence="6 20" id="KW-0479">Metal-binding</keyword>
<comment type="cofactor">
    <cofactor evidence="1">
        <name>[4Fe-4S] cluster</name>
        <dbReference type="ChEBI" id="CHEBI:49883"/>
    </cofactor>
</comment>
<dbReference type="STRING" id="45357.A0A2V1AQ82"/>
<name>A0A2V1AQ82_9ASCO</name>
<evidence type="ECO:0000259" key="22">
    <source>
        <dbReference type="Pfam" id="PF08696"/>
    </source>
</evidence>
<dbReference type="CDD" id="cd18041">
    <property type="entry name" value="DEXXQc_DNA2"/>
    <property type="match status" value="1"/>
</dbReference>
<feature type="compositionally biased region" description="Acidic residues" evidence="21">
    <location>
        <begin position="289"/>
        <end position="300"/>
    </location>
</feature>
<evidence type="ECO:0000256" key="3">
    <source>
        <dbReference type="ARBA" id="ARBA00022485"/>
    </source>
</evidence>
<evidence type="ECO:0000313" key="26">
    <source>
        <dbReference type="Proteomes" id="UP000244309"/>
    </source>
</evidence>
<evidence type="ECO:0000256" key="11">
    <source>
        <dbReference type="ARBA" id="ARBA00022806"/>
    </source>
</evidence>
<evidence type="ECO:0000256" key="19">
    <source>
        <dbReference type="ARBA" id="ARBA00047995"/>
    </source>
</evidence>
<evidence type="ECO:0000256" key="15">
    <source>
        <dbReference type="ARBA" id="ARBA00023125"/>
    </source>
</evidence>
<dbReference type="Gene3D" id="3.90.320.10">
    <property type="match status" value="1"/>
</dbReference>
<evidence type="ECO:0000256" key="13">
    <source>
        <dbReference type="ARBA" id="ARBA00023004"/>
    </source>
</evidence>
<dbReference type="Proteomes" id="UP000244309">
    <property type="component" value="Unassembled WGS sequence"/>
</dbReference>
<evidence type="ECO:0000256" key="18">
    <source>
        <dbReference type="ARBA" id="ARBA00023268"/>
    </source>
</evidence>
<keyword evidence="3 20" id="KW-0004">4Fe-4S</keyword>
<dbReference type="GeneID" id="37007010"/>
<evidence type="ECO:0000256" key="21">
    <source>
        <dbReference type="SAM" id="MobiDB-lite"/>
    </source>
</evidence>
<dbReference type="InterPro" id="IPR041677">
    <property type="entry name" value="DNA2/NAM7_AAA_11"/>
</dbReference>
<evidence type="ECO:0000256" key="17">
    <source>
        <dbReference type="ARBA" id="ARBA00023242"/>
    </source>
</evidence>
<evidence type="ECO:0000256" key="10">
    <source>
        <dbReference type="ARBA" id="ARBA00022801"/>
    </source>
</evidence>
<dbReference type="GO" id="GO:0017108">
    <property type="term" value="F:5'-flap endonuclease activity"/>
    <property type="evidence" value="ECO:0007669"/>
    <property type="project" value="UniProtKB-UniRule"/>
</dbReference>
<keyword evidence="26" id="KW-1185">Reference proteome</keyword>
<dbReference type="GO" id="GO:0005737">
    <property type="term" value="C:cytoplasm"/>
    <property type="evidence" value="ECO:0007669"/>
    <property type="project" value="TreeGrafter"/>
</dbReference>
<keyword evidence="17 20" id="KW-0539">Nucleus</keyword>
<dbReference type="GO" id="GO:0017116">
    <property type="term" value="F:single-stranded DNA helicase activity"/>
    <property type="evidence" value="ECO:0007669"/>
    <property type="project" value="UniProtKB-UniRule"/>
</dbReference>
<feature type="compositionally biased region" description="Polar residues" evidence="21">
    <location>
        <begin position="27"/>
        <end position="37"/>
    </location>
</feature>
<evidence type="ECO:0000256" key="2">
    <source>
        <dbReference type="ARBA" id="ARBA00007913"/>
    </source>
</evidence>
<evidence type="ECO:0000256" key="1">
    <source>
        <dbReference type="ARBA" id="ARBA00001966"/>
    </source>
</evidence>
<gene>
    <name evidence="25" type="ORF">CXQ85_001679</name>
</gene>
<dbReference type="InterPro" id="IPR011604">
    <property type="entry name" value="PDDEXK-like_dom_sf"/>
</dbReference>
<comment type="function">
    <text evidence="20">Key enzyme involved in DNA replication and DNA repair. Involved in Okazaki fragments processing by cleaving long flaps that escape FEN1: flaps that are longer than 27 nucleotides are coated by replication protein A complex (RPA), leading to recruit DNA2 which cleaves the flap until it is too short to bind RPA and becomes a substrate for FEN1. Also involved in 5'-end resection of DNA during double-strand break (DSB) repair by mediating the cleavage of 5'-ssDNA.</text>
</comment>
<protein>
    <recommendedName>
        <fullName evidence="20">DNA replication ATP-dependent helicase/nuclease</fullName>
        <ecNumber evidence="20">3.1.-.-</ecNumber>
        <ecNumber evidence="20">3.6.4.12</ecNumber>
    </recommendedName>
</protein>
<dbReference type="GO" id="GO:0046872">
    <property type="term" value="F:metal ion binding"/>
    <property type="evidence" value="ECO:0007669"/>
    <property type="project" value="UniProtKB-UniRule"/>
</dbReference>
<comment type="similarity">
    <text evidence="2 20">Belongs to the DNA2/NAM7 helicase family.</text>
</comment>